<gene>
    <name evidence="1" type="ORF">HNP25_001255</name>
</gene>
<sequence>MLTTLIKLGSQLSHNRGEWDDIIDYPNILKEKDKNIKLYVAELVFDLDKCDVYLSPSLKEYDEEKSCLVFKNIKIQGGNNKAIYACVESGKLEQIRKTFFGAIDSKGNIPSTGQFQEAISKDFPQFNDTRLGKLLPKIFSLSNIFIEKFTIEKEAKGQVERLIDEKLLTSLVLQSPFSRIILFYTSVLSSEDGINMATPVSKIEGFEEFMKAKFLEKGKKQTSIEVSKKLCYATGTLNSDVAEVNFSDRYSLNKMFVKETKNYASFFDKNSFILNYQVSNNNQLLLSRASKYLLENQKIRIAGIDHCIIPQFLNKEEVDIQYITKGIFQKSELLFDSNSFDSLVTGAEYETDAPFWITFLAFESDGNFFKTINEIKDVSKFHFYKIIESFNEVNDFFKNDLQDSVDWLSVMTDYGKQHRFNLASIYSIIPIRKDKEKKNEVLSLFKLIFENRKIDSNKLFKHFCDLILCHRYERYKSFKNVKEYDDQYFDFAVRDSVFKYFALIQALKQLNLLQNMEENEIVTPETSEDKPNEYQQKITTFFTQMGYNVDQMAMFYLGRMLKNVVKIQDDKVKTVFSKVNFNGMSVRDIMRLRVALIEKTEQYKKPEHMNKIQRVKFDDVNFVTFFKEKDWEKRMSRERAIFFILSGYSFGIVKSSENK</sequence>
<evidence type="ECO:0000313" key="1">
    <source>
        <dbReference type="EMBL" id="MBB6002603.1"/>
    </source>
</evidence>
<keyword evidence="2" id="KW-1185">Reference proteome</keyword>
<dbReference type="RefSeq" id="WP_184131894.1">
    <property type="nucleotide sequence ID" value="NZ_JACHKT010000006.1"/>
</dbReference>
<dbReference type="EMBL" id="JACHKT010000006">
    <property type="protein sequence ID" value="MBB6002603.1"/>
    <property type="molecule type" value="Genomic_DNA"/>
</dbReference>
<protein>
    <submittedName>
        <fullName evidence="1">CRISPR-associated protein Csh1</fullName>
    </submittedName>
</protein>
<comment type="caution">
    <text evidence="1">The sequence shown here is derived from an EMBL/GenBank/DDBJ whole genome shotgun (WGS) entry which is preliminary data.</text>
</comment>
<dbReference type="AlphaFoldDB" id="A0A841ENK2"/>
<proteinExistence type="predicted"/>
<organism evidence="1 2">
    <name type="scientific">Arcicella rosea</name>
    <dbReference type="NCBI Taxonomy" id="502909"/>
    <lineage>
        <taxon>Bacteria</taxon>
        <taxon>Pseudomonadati</taxon>
        <taxon>Bacteroidota</taxon>
        <taxon>Cytophagia</taxon>
        <taxon>Cytophagales</taxon>
        <taxon>Flectobacillaceae</taxon>
        <taxon>Arcicella</taxon>
    </lineage>
</organism>
<evidence type="ECO:0000313" key="2">
    <source>
        <dbReference type="Proteomes" id="UP000524404"/>
    </source>
</evidence>
<dbReference type="InterPro" id="IPR013389">
    <property type="entry name" value="CRISPR-assoc_prot_Cas8b"/>
</dbReference>
<reference evidence="1 2" key="1">
    <citation type="submission" date="2020-08" db="EMBL/GenBank/DDBJ databases">
        <title>Functional genomics of gut bacteria from endangered species of beetles.</title>
        <authorList>
            <person name="Carlos-Shanley C."/>
        </authorList>
    </citation>
    <scope>NUCLEOTIDE SEQUENCE [LARGE SCALE GENOMIC DNA]</scope>
    <source>
        <strain evidence="1 2">S00070</strain>
    </source>
</reference>
<dbReference type="Pfam" id="PF09484">
    <property type="entry name" value="Cas_TM1802"/>
    <property type="match status" value="1"/>
</dbReference>
<name>A0A841ENK2_9BACT</name>
<accession>A0A841ENK2</accession>
<dbReference type="Proteomes" id="UP000524404">
    <property type="component" value="Unassembled WGS sequence"/>
</dbReference>